<organism evidence="2 3">
    <name type="scientific">Alteromonas aestuariivivens</name>
    <dbReference type="NCBI Taxonomy" id="1938339"/>
    <lineage>
        <taxon>Bacteria</taxon>
        <taxon>Pseudomonadati</taxon>
        <taxon>Pseudomonadota</taxon>
        <taxon>Gammaproteobacteria</taxon>
        <taxon>Alteromonadales</taxon>
        <taxon>Alteromonadaceae</taxon>
        <taxon>Alteromonas/Salinimonas group</taxon>
        <taxon>Alteromonas</taxon>
    </lineage>
</organism>
<accession>A0A3D8MBS9</accession>
<dbReference type="AlphaFoldDB" id="A0A3D8MBS9"/>
<sequence length="316" mass="35145">MRRIGGSIILLCAAFCAISQAEQLTFQTQTAQHGQQFAYHWLDASLHSHHLEFNLPHESIDATPLQLSHYQASLAQRHVTVEMLKVARQFDPRDARITIRQRGEAIEVNVEGRNQQQLNDIQQELLAVKEKAYQTYLQDRYYVPYTTPLNQQAVKPDHIRFISLSTPLLIPASQAFYEQLPPQSGARDYFNLVLSWAQSIPYDPLDDRNGSNGAGFLPPVALLLNNKGDCDSKSVLTASIGRAFLPSTPMVLVLLPSHALLGIALPPKAEDQTIEWNGTRYVLMEPTGPNLLPAGQVAQSSLPALTTGQYTVEKIP</sequence>
<gene>
    <name evidence="2" type="ORF">DXV75_03065</name>
</gene>
<evidence type="ECO:0000313" key="3">
    <source>
        <dbReference type="Proteomes" id="UP000256561"/>
    </source>
</evidence>
<proteinExistence type="predicted"/>
<reference evidence="3" key="1">
    <citation type="submission" date="2018-08" db="EMBL/GenBank/DDBJ databases">
        <authorList>
            <person name="Zhang J."/>
            <person name="Du Z.-J."/>
        </authorList>
    </citation>
    <scope>NUCLEOTIDE SEQUENCE [LARGE SCALE GENOMIC DNA]</scope>
    <source>
        <strain evidence="3">KCTC 52655</strain>
    </source>
</reference>
<dbReference type="OrthoDB" id="5592079at2"/>
<dbReference type="Proteomes" id="UP000256561">
    <property type="component" value="Unassembled WGS sequence"/>
</dbReference>
<keyword evidence="3" id="KW-1185">Reference proteome</keyword>
<feature type="chain" id="PRO_5017549633" evidence="1">
    <location>
        <begin position="22"/>
        <end position="316"/>
    </location>
</feature>
<name>A0A3D8MBS9_9ALTE</name>
<feature type="signal peptide" evidence="1">
    <location>
        <begin position="1"/>
        <end position="21"/>
    </location>
</feature>
<comment type="caution">
    <text evidence="2">The sequence shown here is derived from an EMBL/GenBank/DDBJ whole genome shotgun (WGS) entry which is preliminary data.</text>
</comment>
<evidence type="ECO:0000313" key="2">
    <source>
        <dbReference type="EMBL" id="RDV27964.1"/>
    </source>
</evidence>
<protein>
    <submittedName>
        <fullName evidence="2">Uncharacterized protein</fullName>
    </submittedName>
</protein>
<keyword evidence="1" id="KW-0732">Signal</keyword>
<dbReference type="EMBL" id="QRHA01000002">
    <property type="protein sequence ID" value="RDV27964.1"/>
    <property type="molecule type" value="Genomic_DNA"/>
</dbReference>
<evidence type="ECO:0000256" key="1">
    <source>
        <dbReference type="SAM" id="SignalP"/>
    </source>
</evidence>
<dbReference type="RefSeq" id="WP_115591833.1">
    <property type="nucleotide sequence ID" value="NZ_QRHA01000002.1"/>
</dbReference>